<evidence type="ECO:0000256" key="7">
    <source>
        <dbReference type="SAM" id="MobiDB-lite"/>
    </source>
</evidence>
<reference evidence="10 11" key="1">
    <citation type="submission" date="2020-07" db="EMBL/GenBank/DDBJ databases">
        <title>Natrinema (YPL30) sp. nov. and Haloterrigena xxxxxx (YPL8) sp. nov., isolated from a salt mine.</title>
        <authorList>
            <person name="Cui H."/>
        </authorList>
    </citation>
    <scope>NUCLEOTIDE SEQUENCE [LARGE SCALE GENOMIC DNA]</scope>
    <source>
        <strain evidence="10 11">YPL13</strain>
    </source>
</reference>
<dbReference type="Pfam" id="PF00512">
    <property type="entry name" value="HisKA"/>
    <property type="match status" value="1"/>
</dbReference>
<dbReference type="PANTHER" id="PTHR43304:SF1">
    <property type="entry name" value="PAC DOMAIN-CONTAINING PROTEIN"/>
    <property type="match status" value="1"/>
</dbReference>
<dbReference type="AlphaFoldDB" id="A0A7D6CPJ6"/>
<dbReference type="SMART" id="SM00091">
    <property type="entry name" value="PAS"/>
    <property type="match status" value="3"/>
</dbReference>
<keyword evidence="11" id="KW-1185">Reference proteome</keyword>
<keyword evidence="3" id="KW-0597">Phosphoprotein</keyword>
<dbReference type="InterPro" id="IPR000014">
    <property type="entry name" value="PAS"/>
</dbReference>
<feature type="domain" description="PAC" evidence="9">
    <location>
        <begin position="625"/>
        <end position="688"/>
    </location>
</feature>
<dbReference type="InterPro" id="IPR035965">
    <property type="entry name" value="PAS-like_dom_sf"/>
</dbReference>
<dbReference type="PROSITE" id="PS50112">
    <property type="entry name" value="PAS"/>
    <property type="match status" value="2"/>
</dbReference>
<dbReference type="RefSeq" id="WP_180842008.1">
    <property type="nucleotide sequence ID" value="NZ_CP059154.1"/>
</dbReference>
<dbReference type="Gene3D" id="2.10.70.100">
    <property type="match status" value="2"/>
</dbReference>
<dbReference type="InterPro" id="IPR052162">
    <property type="entry name" value="Sensor_kinase/Photoreceptor"/>
</dbReference>
<dbReference type="Pfam" id="PF08447">
    <property type="entry name" value="PAS_3"/>
    <property type="match status" value="2"/>
</dbReference>
<dbReference type="Pfam" id="PF01590">
    <property type="entry name" value="GAF"/>
    <property type="match status" value="1"/>
</dbReference>
<dbReference type="NCBIfam" id="TIGR00229">
    <property type="entry name" value="sensory_box"/>
    <property type="match status" value="4"/>
</dbReference>
<dbReference type="Gene3D" id="3.30.450.20">
    <property type="entry name" value="PAS domain"/>
    <property type="match status" value="4"/>
</dbReference>
<evidence type="ECO:0000256" key="4">
    <source>
        <dbReference type="ARBA" id="ARBA00022679"/>
    </source>
</evidence>
<evidence type="ECO:0000313" key="11">
    <source>
        <dbReference type="Proteomes" id="UP000510869"/>
    </source>
</evidence>
<dbReference type="InterPro" id="IPR003661">
    <property type="entry name" value="HisK_dim/P_dom"/>
</dbReference>
<keyword evidence="6" id="KW-0175">Coiled coil</keyword>
<comment type="catalytic activity">
    <reaction evidence="1">
        <text>ATP + protein L-histidine = ADP + protein N-phospho-L-histidine.</text>
        <dbReference type="EC" id="2.7.13.3"/>
    </reaction>
</comment>
<proteinExistence type="predicted"/>
<evidence type="ECO:0000256" key="6">
    <source>
        <dbReference type="SAM" id="Coils"/>
    </source>
</evidence>
<organism evidence="10 11">
    <name type="scientific">Natrinema zhouii</name>
    <dbReference type="NCBI Taxonomy" id="1710539"/>
    <lineage>
        <taxon>Archaea</taxon>
        <taxon>Methanobacteriati</taxon>
        <taxon>Methanobacteriota</taxon>
        <taxon>Stenosarchaea group</taxon>
        <taxon>Halobacteria</taxon>
        <taxon>Halobacteriales</taxon>
        <taxon>Natrialbaceae</taxon>
        <taxon>Natrinema</taxon>
    </lineage>
</organism>
<dbReference type="InterPro" id="IPR003018">
    <property type="entry name" value="GAF"/>
</dbReference>
<evidence type="ECO:0000259" key="8">
    <source>
        <dbReference type="PROSITE" id="PS50112"/>
    </source>
</evidence>
<feature type="domain" description="PAS" evidence="8">
    <location>
        <begin position="308"/>
        <end position="386"/>
    </location>
</feature>
<dbReference type="InterPro" id="IPR036097">
    <property type="entry name" value="HisK_dim/P_sf"/>
</dbReference>
<keyword evidence="4" id="KW-0808">Transferase</keyword>
<evidence type="ECO:0000256" key="3">
    <source>
        <dbReference type="ARBA" id="ARBA00022553"/>
    </source>
</evidence>
<dbReference type="SUPFAM" id="SSF55785">
    <property type="entry name" value="PYP-like sensor domain (PAS domain)"/>
    <property type="match status" value="4"/>
</dbReference>
<dbReference type="OrthoDB" id="106630at2157"/>
<dbReference type="GO" id="GO:0000155">
    <property type="term" value="F:phosphorelay sensor kinase activity"/>
    <property type="evidence" value="ECO:0007669"/>
    <property type="project" value="InterPro"/>
</dbReference>
<dbReference type="SMART" id="SM00388">
    <property type="entry name" value="HisKA"/>
    <property type="match status" value="1"/>
</dbReference>
<dbReference type="InterPro" id="IPR013655">
    <property type="entry name" value="PAS_fold_3"/>
</dbReference>
<feature type="domain" description="PAC" evidence="9">
    <location>
        <begin position="511"/>
        <end position="566"/>
    </location>
</feature>
<dbReference type="KEGG" id="nay:HYG81_04295"/>
<evidence type="ECO:0000259" key="9">
    <source>
        <dbReference type="PROSITE" id="PS50113"/>
    </source>
</evidence>
<dbReference type="EMBL" id="CP059154">
    <property type="protein sequence ID" value="QLK26837.1"/>
    <property type="molecule type" value="Genomic_DNA"/>
</dbReference>
<dbReference type="SMART" id="SM00065">
    <property type="entry name" value="GAF"/>
    <property type="match status" value="1"/>
</dbReference>
<dbReference type="SUPFAM" id="SSF55781">
    <property type="entry name" value="GAF domain-like"/>
    <property type="match status" value="1"/>
</dbReference>
<dbReference type="PROSITE" id="PS50113">
    <property type="entry name" value="PAC"/>
    <property type="match status" value="4"/>
</dbReference>
<dbReference type="SUPFAM" id="SSF47384">
    <property type="entry name" value="Homodimeric domain of signal transducing histidine kinase"/>
    <property type="match status" value="1"/>
</dbReference>
<sequence length="821" mass="92130">MTSSPRADVDSDVHTRIRQQEVVAELGQQALEIDDLDQLMHDAAVAVAETLNNEYAKILELLPGGDEVFLREGVGWHDGLVGNATVPTDLDSQAGYTLLSEEPIIVDNLRTEKRFSGPDLLREHDVISGISVIIGSIEEPWGVLGTHTTKKREFTEHDATFVKNVANVLAAAIDRAKKEQQLHEQQIQLDLATEAASIGLWTWDIQEDVVTADEYLAESYGVDSETAAAGAPMEDFYEPIHEDDTVRTRKQLTRAVEETGELKVEYRVRDAAGDVKWVEARGETEYDDDGEPVQLNGAITDITERKRHERELKRALDLLEKTEHIADVGGWEIDPDTQDVFWSDNLFELLGVTSDEEPPLDEALNQYHEEDRPIVTDAVEEALDSGDPFDVEARIRTADGEVRWLRLQGVPEIVDEKVVSLRGAAQDITERKERERELETLFEVLPVGVVVADEDGRILQANETAHAIWGGDVFNVHSVEEYKRYPVQWADSGETVPPEEMTLARVLDGEEVTEPEIFEIEAADGERRIVRTEGMPIRDARGKVTRGVVTLTDITERKEAQRQLAESERLYRTLAEHFPNGVVGVYDSDLRYSLAAGELIGDPAPSTEEAEGSRMRDIYPDEVVEDLEPLFRAAIEDGEIGSTRTTVVGRRWQVWATPLQDADGEIFAGLSFAQDITEQIKREEKLTELVEKLEESNKRLEQFAYAASHDLQEPLRMVSSYLRLLESRYSDDLDNEAEEFLEFAVNGADRMREMIDGLLEYSRVDTQGNPLEPVDLDRLVAEVQEDLQMQLAESGAQITTEDLPHVEGDDSQAPDIPKSLQ</sequence>
<gene>
    <name evidence="10" type="ORF">HYG81_04295</name>
</gene>
<evidence type="ECO:0000256" key="2">
    <source>
        <dbReference type="ARBA" id="ARBA00012438"/>
    </source>
</evidence>
<dbReference type="InterPro" id="IPR001610">
    <property type="entry name" value="PAC"/>
</dbReference>
<feature type="domain" description="PAS" evidence="8">
    <location>
        <begin position="434"/>
        <end position="470"/>
    </location>
</feature>
<dbReference type="CDD" id="cd00130">
    <property type="entry name" value="PAS"/>
    <property type="match status" value="3"/>
</dbReference>
<dbReference type="InterPro" id="IPR000700">
    <property type="entry name" value="PAS-assoc_C"/>
</dbReference>
<dbReference type="InterPro" id="IPR013656">
    <property type="entry name" value="PAS_4"/>
</dbReference>
<dbReference type="Gene3D" id="1.10.287.130">
    <property type="match status" value="1"/>
</dbReference>
<name>A0A7D6CPJ6_9EURY</name>
<feature type="region of interest" description="Disordered" evidence="7">
    <location>
        <begin position="799"/>
        <end position="821"/>
    </location>
</feature>
<keyword evidence="5" id="KW-0418">Kinase</keyword>
<dbReference type="PANTHER" id="PTHR43304">
    <property type="entry name" value="PHYTOCHROME-LIKE PROTEIN CPH1"/>
    <property type="match status" value="1"/>
</dbReference>
<dbReference type="CDD" id="cd00082">
    <property type="entry name" value="HisKA"/>
    <property type="match status" value="1"/>
</dbReference>
<feature type="domain" description="PAC" evidence="9">
    <location>
        <begin position="262"/>
        <end position="314"/>
    </location>
</feature>
<dbReference type="Proteomes" id="UP000510869">
    <property type="component" value="Chromosome"/>
</dbReference>
<dbReference type="SMART" id="SM00086">
    <property type="entry name" value="PAC"/>
    <property type="match status" value="3"/>
</dbReference>
<dbReference type="InterPro" id="IPR029016">
    <property type="entry name" value="GAF-like_dom_sf"/>
</dbReference>
<accession>A0A7D6CPJ6</accession>
<evidence type="ECO:0000256" key="1">
    <source>
        <dbReference type="ARBA" id="ARBA00000085"/>
    </source>
</evidence>
<feature type="coiled-coil region" evidence="6">
    <location>
        <begin position="676"/>
        <end position="703"/>
    </location>
</feature>
<dbReference type="Pfam" id="PF08448">
    <property type="entry name" value="PAS_4"/>
    <property type="match status" value="2"/>
</dbReference>
<evidence type="ECO:0000313" key="10">
    <source>
        <dbReference type="EMBL" id="QLK26837.1"/>
    </source>
</evidence>
<evidence type="ECO:0000256" key="5">
    <source>
        <dbReference type="ARBA" id="ARBA00022777"/>
    </source>
</evidence>
<dbReference type="EC" id="2.7.13.3" evidence="2"/>
<feature type="domain" description="PAC" evidence="9">
    <location>
        <begin position="389"/>
        <end position="440"/>
    </location>
</feature>
<dbReference type="GeneID" id="56142398"/>
<dbReference type="Gene3D" id="3.30.450.40">
    <property type="match status" value="1"/>
</dbReference>
<protein>
    <recommendedName>
        <fullName evidence="2">histidine kinase</fullName>
        <ecNumber evidence="2">2.7.13.3</ecNumber>
    </recommendedName>
</protein>